<evidence type="ECO:0000313" key="2">
    <source>
        <dbReference type="EMBL" id="TNB55688.1"/>
    </source>
</evidence>
<keyword evidence="1" id="KW-0472">Membrane</keyword>
<evidence type="ECO:0000256" key="1">
    <source>
        <dbReference type="SAM" id="Phobius"/>
    </source>
</evidence>
<dbReference type="AlphaFoldDB" id="A0AAX2UIP2"/>
<comment type="caution">
    <text evidence="2">The sequence shown here is derived from an EMBL/GenBank/DDBJ whole genome shotgun (WGS) entry which is preliminary data.</text>
</comment>
<feature type="transmembrane region" description="Helical" evidence="1">
    <location>
        <begin position="147"/>
        <end position="166"/>
    </location>
</feature>
<name>A0AAX2UIP2_9BACT</name>
<evidence type="ECO:0000313" key="3">
    <source>
        <dbReference type="Proteomes" id="UP000306813"/>
    </source>
</evidence>
<proteinExistence type="predicted"/>
<dbReference type="Proteomes" id="UP000306813">
    <property type="component" value="Unassembled WGS sequence"/>
</dbReference>
<gene>
    <name evidence="2" type="ORF">FDW42_08775</name>
</gene>
<keyword evidence="1" id="KW-1133">Transmembrane helix</keyword>
<keyword evidence="1" id="KW-0812">Transmembrane</keyword>
<reference evidence="2 3" key="1">
    <citation type="submission" date="2019-05" db="EMBL/GenBank/DDBJ databases">
        <title>Draft genomes of eight strains of Campylobacter helveticus isolated from cats and a dog in New Zealand.</title>
        <authorList>
            <person name="Bojanic K."/>
            <person name="Midwinter A.C."/>
            <person name="Biggs P.J."/>
            <person name="Acke E."/>
            <person name="Cornelius A.J."/>
            <person name="Marshall J.C."/>
        </authorList>
    </citation>
    <scope>NUCLEOTIDE SEQUENCE [LARGE SCALE GENOMIC DNA]</scope>
    <source>
        <strain evidence="2 3">ACP123b</strain>
    </source>
</reference>
<feature type="transmembrane region" description="Helical" evidence="1">
    <location>
        <begin position="106"/>
        <end position="135"/>
    </location>
</feature>
<dbReference type="RefSeq" id="WP_139018500.1">
    <property type="nucleotide sequence ID" value="NZ_CP020478.1"/>
</dbReference>
<accession>A0AAX2UIP2</accession>
<organism evidence="2 3">
    <name type="scientific">Campylobacter helveticus</name>
    <dbReference type="NCBI Taxonomy" id="28898"/>
    <lineage>
        <taxon>Bacteria</taxon>
        <taxon>Pseudomonadati</taxon>
        <taxon>Campylobacterota</taxon>
        <taxon>Epsilonproteobacteria</taxon>
        <taxon>Campylobacterales</taxon>
        <taxon>Campylobacteraceae</taxon>
        <taxon>Campylobacter</taxon>
    </lineage>
</organism>
<sequence length="198" mass="22155">MYQDGFFIGIVEQAQKREYAHTSGKIRTNETLFSGKNVKGDIKTTHTVNYEFKLQGHSEVFRTNNEYVIQDGDKVILRAIKNRFGIFDVNACKNFTHRWTFGEGGFVGSIFVGIAIFFGVLLLCFILSLIAHLITQKVFGFGNVAESIIATIGGIFGVCGGVFLAIKSGLESYKEDKKFQAMLFPENFNKLNNLQAQN</sequence>
<dbReference type="GeneID" id="52037704"/>
<protein>
    <submittedName>
        <fullName evidence="2">Uncharacterized protein</fullName>
    </submittedName>
</protein>
<dbReference type="EMBL" id="VDBS01000070">
    <property type="protein sequence ID" value="TNB55688.1"/>
    <property type="molecule type" value="Genomic_DNA"/>
</dbReference>